<dbReference type="Gene3D" id="3.40.50.200">
    <property type="entry name" value="Peptidase S8/S53 domain"/>
    <property type="match status" value="1"/>
</dbReference>
<keyword evidence="3" id="KW-0720">Serine protease</keyword>
<keyword evidence="2" id="KW-0378">Hydrolase</keyword>
<evidence type="ECO:0000256" key="5">
    <source>
        <dbReference type="SAM" id="MobiDB-lite"/>
    </source>
</evidence>
<keyword evidence="1" id="KW-0645">Protease</keyword>
<comment type="caution">
    <text evidence="8">The sequence shown here is derived from an EMBL/GenBank/DDBJ whole genome shotgun (WGS) entry which is preliminary data.</text>
</comment>
<dbReference type="InterPro" id="IPR036852">
    <property type="entry name" value="Peptidase_S8/S53_dom_sf"/>
</dbReference>
<proteinExistence type="inferred from homology"/>
<sequence length="806" mass="84257">MKLPTVQALVFNALAAVSIWASTADAQVPRLAVKLTSAALAKQKSDPNFVSNLVQKTLPAGFVAPRVVVGSLVDTKRSADLISRIGKNSFAPPNFQAPNFDAWYQVSVRSDAPRGVEEPRGIDATGKNGKTPPLSKDVLNMIHTLHKFDEVETVHVMQAGPPPAVNAADDPRSTSEGYLDAAPAGINARYAWGFAGGDGANVNIVDVEQGWNLNHEDLAAAGITLISGRNQAYFSHGTAVLGEMVMVDNTIGGIGIVPGAKARVISQHRSDGTYNTADAILDAAAHMSFGDIMLLEAQEYDPVGGMYYWPVEIADATYEAIRVATALGITVVQAGCNGGYDLDAYTNLAGKKIFDRSSADFRESGAVMVGGANQAAPHSRWYGSNFGSRMDVYAWAAGIDTAYTDDAAGTTSSYTTGFGGTSGASPIIVGAAAVIQGISSASNGFKLAPAEVRRILALNGTVSDNPAVDRIGVMPNLEHIIDGVFGAGNRTPDIYIRDYVGDNGATTSGGVSASPDIIVRQAAIADPAAALGAGSGTENNAALSDPVLAGREHSLYIRLLNRGTGAATPATTTVYWSEPATLVTPNLWHSIGTVTLPTVPQGNTLTVSPRLPWPAANVPPTGHYCFVALAGTSRDPVPLIPTTFPDYVKFIRENNNAAWRNFNVIAAPPNATASPPGFHALAVNIPGAFDAARPFTLRAVGNLPKGSKVRLRVPQQLAKGLGLKGCKGHKGGEEKGMVEVGVKPGGAVVLGKGVLEKGSLAKCQLLVKVPEDTYAGKVNAEVALVQEWEGQEVGRVTWRFGPVAKL</sequence>
<keyword evidence="9" id="KW-1185">Reference proteome</keyword>
<evidence type="ECO:0000256" key="4">
    <source>
        <dbReference type="PROSITE-ProRule" id="PRU01240"/>
    </source>
</evidence>
<accession>A0AAN6MR59</accession>
<gene>
    <name evidence="8" type="ORF">C8A05DRAFT_31291</name>
</gene>
<organism evidence="8 9">
    <name type="scientific">Staphylotrichum tortipilum</name>
    <dbReference type="NCBI Taxonomy" id="2831512"/>
    <lineage>
        <taxon>Eukaryota</taxon>
        <taxon>Fungi</taxon>
        <taxon>Dikarya</taxon>
        <taxon>Ascomycota</taxon>
        <taxon>Pezizomycotina</taxon>
        <taxon>Sordariomycetes</taxon>
        <taxon>Sordariomycetidae</taxon>
        <taxon>Sordariales</taxon>
        <taxon>Chaetomiaceae</taxon>
        <taxon>Staphylotrichum</taxon>
    </lineage>
</organism>
<protein>
    <submittedName>
        <fullName evidence="8">Peptidase S8/S53 domain-containing protein</fullName>
    </submittedName>
</protein>
<feature type="chain" id="PRO_5042873593" evidence="6">
    <location>
        <begin position="27"/>
        <end position="806"/>
    </location>
</feature>
<evidence type="ECO:0000259" key="7">
    <source>
        <dbReference type="Pfam" id="PF00082"/>
    </source>
</evidence>
<dbReference type="GO" id="GO:0004252">
    <property type="term" value="F:serine-type endopeptidase activity"/>
    <property type="evidence" value="ECO:0007669"/>
    <property type="project" value="InterPro"/>
</dbReference>
<reference evidence="8" key="2">
    <citation type="submission" date="2023-05" db="EMBL/GenBank/DDBJ databases">
        <authorList>
            <consortium name="Lawrence Berkeley National Laboratory"/>
            <person name="Steindorff A."/>
            <person name="Hensen N."/>
            <person name="Bonometti L."/>
            <person name="Westerberg I."/>
            <person name="Brannstrom I.O."/>
            <person name="Guillou S."/>
            <person name="Cros-Aarteil S."/>
            <person name="Calhoun S."/>
            <person name="Haridas S."/>
            <person name="Kuo A."/>
            <person name="Mondo S."/>
            <person name="Pangilinan J."/>
            <person name="Riley R."/>
            <person name="Labutti K."/>
            <person name="Andreopoulos B."/>
            <person name="Lipzen A."/>
            <person name="Chen C."/>
            <person name="Yanf M."/>
            <person name="Daum C."/>
            <person name="Ng V."/>
            <person name="Clum A."/>
            <person name="Ohm R."/>
            <person name="Martin F."/>
            <person name="Silar P."/>
            <person name="Natvig D."/>
            <person name="Lalanne C."/>
            <person name="Gautier V."/>
            <person name="Ament-Velasquez S.L."/>
            <person name="Kruys A."/>
            <person name="Hutchinson M.I."/>
            <person name="Powell A.J."/>
            <person name="Barry K."/>
            <person name="Miller A.N."/>
            <person name="Grigoriev I.V."/>
            <person name="Debuchy R."/>
            <person name="Gladieux P."/>
            <person name="Thoren M.H."/>
            <person name="Johannesson H."/>
        </authorList>
    </citation>
    <scope>NUCLEOTIDE SEQUENCE</scope>
    <source>
        <strain evidence="8">CBS 103.79</strain>
    </source>
</reference>
<dbReference type="GO" id="GO:0006508">
    <property type="term" value="P:proteolysis"/>
    <property type="evidence" value="ECO:0007669"/>
    <property type="project" value="UniProtKB-KW"/>
</dbReference>
<dbReference type="EMBL" id="MU855378">
    <property type="protein sequence ID" value="KAK3904934.1"/>
    <property type="molecule type" value="Genomic_DNA"/>
</dbReference>
<evidence type="ECO:0000256" key="2">
    <source>
        <dbReference type="ARBA" id="ARBA00022801"/>
    </source>
</evidence>
<dbReference type="InterPro" id="IPR034073">
    <property type="entry name" value="Subtilisin_DY-like_dom"/>
</dbReference>
<dbReference type="Pfam" id="PF00082">
    <property type="entry name" value="Peptidase_S8"/>
    <property type="match status" value="1"/>
</dbReference>
<dbReference type="InterPro" id="IPR015500">
    <property type="entry name" value="Peptidase_S8_subtilisin-rel"/>
</dbReference>
<evidence type="ECO:0000256" key="6">
    <source>
        <dbReference type="SAM" id="SignalP"/>
    </source>
</evidence>
<dbReference type="PRINTS" id="PR00723">
    <property type="entry name" value="SUBTILISIN"/>
</dbReference>
<dbReference type="SUPFAM" id="SSF52743">
    <property type="entry name" value="Subtilisin-like"/>
    <property type="match status" value="1"/>
</dbReference>
<dbReference type="Proteomes" id="UP001303889">
    <property type="component" value="Unassembled WGS sequence"/>
</dbReference>
<feature type="signal peptide" evidence="6">
    <location>
        <begin position="1"/>
        <end position="26"/>
    </location>
</feature>
<feature type="region of interest" description="Disordered" evidence="5">
    <location>
        <begin position="114"/>
        <end position="133"/>
    </location>
</feature>
<dbReference type="InterPro" id="IPR023828">
    <property type="entry name" value="Peptidase_S8_Ser-AS"/>
</dbReference>
<keyword evidence="6" id="KW-0732">Signal</keyword>
<evidence type="ECO:0000256" key="3">
    <source>
        <dbReference type="ARBA" id="ARBA00022825"/>
    </source>
</evidence>
<evidence type="ECO:0000313" key="8">
    <source>
        <dbReference type="EMBL" id="KAK3904934.1"/>
    </source>
</evidence>
<dbReference type="PROSITE" id="PS51892">
    <property type="entry name" value="SUBTILASE"/>
    <property type="match status" value="1"/>
</dbReference>
<dbReference type="InterPro" id="IPR000209">
    <property type="entry name" value="Peptidase_S8/S53_dom"/>
</dbReference>
<comment type="caution">
    <text evidence="4">Lacks conserved residue(s) required for the propagation of feature annotation.</text>
</comment>
<name>A0AAN6MR59_9PEZI</name>
<evidence type="ECO:0000256" key="1">
    <source>
        <dbReference type="ARBA" id="ARBA00022670"/>
    </source>
</evidence>
<dbReference type="PROSITE" id="PS00138">
    <property type="entry name" value="SUBTILASE_SER"/>
    <property type="match status" value="1"/>
</dbReference>
<feature type="domain" description="Peptidase S8/S53" evidence="7">
    <location>
        <begin position="234"/>
        <end position="460"/>
    </location>
</feature>
<evidence type="ECO:0000313" key="9">
    <source>
        <dbReference type="Proteomes" id="UP001303889"/>
    </source>
</evidence>
<reference evidence="8" key="1">
    <citation type="journal article" date="2023" name="Mol. Phylogenet. Evol.">
        <title>Genome-scale phylogeny and comparative genomics of the fungal order Sordariales.</title>
        <authorList>
            <person name="Hensen N."/>
            <person name="Bonometti L."/>
            <person name="Westerberg I."/>
            <person name="Brannstrom I.O."/>
            <person name="Guillou S."/>
            <person name="Cros-Aarteil S."/>
            <person name="Calhoun S."/>
            <person name="Haridas S."/>
            <person name="Kuo A."/>
            <person name="Mondo S."/>
            <person name="Pangilinan J."/>
            <person name="Riley R."/>
            <person name="LaButti K."/>
            <person name="Andreopoulos B."/>
            <person name="Lipzen A."/>
            <person name="Chen C."/>
            <person name="Yan M."/>
            <person name="Daum C."/>
            <person name="Ng V."/>
            <person name="Clum A."/>
            <person name="Steindorff A."/>
            <person name="Ohm R.A."/>
            <person name="Martin F."/>
            <person name="Silar P."/>
            <person name="Natvig D.O."/>
            <person name="Lalanne C."/>
            <person name="Gautier V."/>
            <person name="Ament-Velasquez S.L."/>
            <person name="Kruys A."/>
            <person name="Hutchinson M.I."/>
            <person name="Powell A.J."/>
            <person name="Barry K."/>
            <person name="Miller A.N."/>
            <person name="Grigoriev I.V."/>
            <person name="Debuchy R."/>
            <person name="Gladieux P."/>
            <person name="Hiltunen Thoren M."/>
            <person name="Johannesson H."/>
        </authorList>
    </citation>
    <scope>NUCLEOTIDE SEQUENCE</scope>
    <source>
        <strain evidence="8">CBS 103.79</strain>
    </source>
</reference>
<dbReference type="AlphaFoldDB" id="A0AAN6MR59"/>
<comment type="similarity">
    <text evidence="4">Belongs to the peptidase S8 family.</text>
</comment>
<dbReference type="CDD" id="cd04843">
    <property type="entry name" value="Peptidases_S8_11"/>
    <property type="match status" value="1"/>
</dbReference>